<feature type="region of interest" description="Disordered" evidence="1">
    <location>
        <begin position="64"/>
        <end position="90"/>
    </location>
</feature>
<evidence type="ECO:0000313" key="3">
    <source>
        <dbReference type="Proteomes" id="UP000673691"/>
    </source>
</evidence>
<sequence length="90" mass="9467">MCRIQRVGLVAIPAHAVQARRTIQGSGVSSPSWHSNRRLLVAASPGRHRCNVGHILKKDRQCAVSATPTPPTAPLGGAGPLSSEARNLTI</sequence>
<keyword evidence="3" id="KW-1185">Reference proteome</keyword>
<proteinExistence type="predicted"/>
<dbReference type="AlphaFoldDB" id="A0A8H7ZLV6"/>
<reference evidence="2 3" key="1">
    <citation type="journal article" name="Sci. Rep.">
        <title>Genome-scale phylogenetic analyses confirm Olpidium as the closest living zoosporic fungus to the non-flagellated, terrestrial fungi.</title>
        <authorList>
            <person name="Chang Y."/>
            <person name="Rochon D."/>
            <person name="Sekimoto S."/>
            <person name="Wang Y."/>
            <person name="Chovatia M."/>
            <person name="Sandor L."/>
            <person name="Salamov A."/>
            <person name="Grigoriev I.V."/>
            <person name="Stajich J.E."/>
            <person name="Spatafora J.W."/>
        </authorList>
    </citation>
    <scope>NUCLEOTIDE SEQUENCE [LARGE SCALE GENOMIC DNA]</scope>
    <source>
        <strain evidence="2">S191</strain>
    </source>
</reference>
<evidence type="ECO:0000256" key="1">
    <source>
        <dbReference type="SAM" id="MobiDB-lite"/>
    </source>
</evidence>
<protein>
    <submittedName>
        <fullName evidence="2">Uncharacterized protein</fullName>
    </submittedName>
</protein>
<name>A0A8H7ZLV6_9FUNG</name>
<accession>A0A8H7ZLV6</accession>
<organism evidence="2 3">
    <name type="scientific">Olpidium bornovanus</name>
    <dbReference type="NCBI Taxonomy" id="278681"/>
    <lineage>
        <taxon>Eukaryota</taxon>
        <taxon>Fungi</taxon>
        <taxon>Fungi incertae sedis</taxon>
        <taxon>Olpidiomycota</taxon>
        <taxon>Olpidiomycotina</taxon>
        <taxon>Olpidiomycetes</taxon>
        <taxon>Olpidiales</taxon>
        <taxon>Olpidiaceae</taxon>
        <taxon>Olpidium</taxon>
    </lineage>
</organism>
<gene>
    <name evidence="2" type="ORF">BJ554DRAFT_4734</name>
</gene>
<dbReference type="Proteomes" id="UP000673691">
    <property type="component" value="Unassembled WGS sequence"/>
</dbReference>
<evidence type="ECO:0000313" key="2">
    <source>
        <dbReference type="EMBL" id="KAG5455744.1"/>
    </source>
</evidence>
<comment type="caution">
    <text evidence="2">The sequence shown here is derived from an EMBL/GenBank/DDBJ whole genome shotgun (WGS) entry which is preliminary data.</text>
</comment>
<dbReference type="EMBL" id="JAEFCI010012861">
    <property type="protein sequence ID" value="KAG5455744.1"/>
    <property type="molecule type" value="Genomic_DNA"/>
</dbReference>